<evidence type="ECO:0000313" key="2">
    <source>
        <dbReference type="EMBL" id="EPS39073.1"/>
    </source>
</evidence>
<reference evidence="3" key="2">
    <citation type="submission" date="2013-04" db="EMBL/GenBank/DDBJ databases">
        <title>Genomic mechanisms accounting for the adaptation to parasitism in nematode-trapping fungi.</title>
        <authorList>
            <person name="Ahren D.G."/>
        </authorList>
    </citation>
    <scope>NUCLEOTIDE SEQUENCE [LARGE SCALE GENOMIC DNA]</scope>
    <source>
        <strain evidence="3">CBS 200.50</strain>
    </source>
</reference>
<dbReference type="AlphaFoldDB" id="S8BID7"/>
<dbReference type="GO" id="GO:0016020">
    <property type="term" value="C:membrane"/>
    <property type="evidence" value="ECO:0007669"/>
    <property type="project" value="InterPro"/>
</dbReference>
<dbReference type="InterPro" id="IPR002126">
    <property type="entry name" value="Cadherin-like_dom"/>
</dbReference>
<comment type="caution">
    <text evidence="2">The sequence shown here is derived from an EMBL/GenBank/DDBJ whole genome shotgun (WGS) entry which is preliminary data.</text>
</comment>
<name>S8BID7_DACHA</name>
<evidence type="ECO:0000313" key="3">
    <source>
        <dbReference type="Proteomes" id="UP000015100"/>
    </source>
</evidence>
<organism evidence="2 3">
    <name type="scientific">Dactylellina haptotyla (strain CBS 200.50)</name>
    <name type="common">Nematode-trapping fungus</name>
    <name type="synonym">Monacrosporium haptotylum</name>
    <dbReference type="NCBI Taxonomy" id="1284197"/>
    <lineage>
        <taxon>Eukaryota</taxon>
        <taxon>Fungi</taxon>
        <taxon>Dikarya</taxon>
        <taxon>Ascomycota</taxon>
        <taxon>Pezizomycotina</taxon>
        <taxon>Orbiliomycetes</taxon>
        <taxon>Orbiliales</taxon>
        <taxon>Orbiliaceae</taxon>
        <taxon>Dactylellina</taxon>
    </lineage>
</organism>
<feature type="domain" description="Cadherin" evidence="1">
    <location>
        <begin position="59"/>
        <end position="160"/>
    </location>
</feature>
<reference evidence="2 3" key="1">
    <citation type="journal article" date="2013" name="PLoS Genet.">
        <title>Genomic mechanisms accounting for the adaptation to parasitism in nematode-trapping fungi.</title>
        <authorList>
            <person name="Meerupati T."/>
            <person name="Andersson K.M."/>
            <person name="Friman E."/>
            <person name="Kumar D."/>
            <person name="Tunlid A."/>
            <person name="Ahren D."/>
        </authorList>
    </citation>
    <scope>NUCLEOTIDE SEQUENCE [LARGE SCALE GENOMIC DNA]</scope>
    <source>
        <strain evidence="2 3">CBS 200.50</strain>
    </source>
</reference>
<dbReference type="Proteomes" id="UP000015100">
    <property type="component" value="Unassembled WGS sequence"/>
</dbReference>
<sequence>MDSPTDVRQRPLLPTEIWRMVYEQLPRSSLKTTAFVSREHYALSSEILFQHLRLSMDSLEAFDNGNLKHLGGRVRYVSLTGLADQKRTIPEIFDLARIYCGSLGSFPNIKEIDIQFAATDAGRYELVVAVFHHLSQYTFYQTLSNLKVQTISIEDNDPQFMRWMECLAKFSPETEEFLRPDGPDTGTCLARYGRKDVPSPPALEQFTIIGGDMEYIDMTGMTIPWPVLYFQRSARAGTLKVLKLDAGCLMSWRSMLDEGLMEDSDVVLRYDSVVELAVMVPDLEGDFSETLEAAPEWFPNLEVLNIVGETHYVSGGSQDVMHAVHTGLSQLPKLKRASIPWPHTECDEPDGSGDVRAVGADKLEKDWYWYSGPLESLEYIEFVDGYDGSEAPRTICRLLGKAGYRDTSAERCTIRSEVVDPIFTSGYALIY</sequence>
<dbReference type="GO" id="GO:0005509">
    <property type="term" value="F:calcium ion binding"/>
    <property type="evidence" value="ECO:0007669"/>
    <property type="project" value="InterPro"/>
</dbReference>
<dbReference type="PROSITE" id="PS50268">
    <property type="entry name" value="CADHERIN_2"/>
    <property type="match status" value="1"/>
</dbReference>
<dbReference type="HOGENOM" id="CLU_608338_0_0_1"/>
<evidence type="ECO:0000259" key="1">
    <source>
        <dbReference type="PROSITE" id="PS50268"/>
    </source>
</evidence>
<dbReference type="EMBL" id="AQGS01000494">
    <property type="protein sequence ID" value="EPS39073.1"/>
    <property type="molecule type" value="Genomic_DNA"/>
</dbReference>
<protein>
    <recommendedName>
        <fullName evidence="1">Cadherin domain-containing protein</fullName>
    </recommendedName>
</protein>
<accession>S8BID7</accession>
<proteinExistence type="predicted"/>
<keyword evidence="3" id="KW-1185">Reference proteome</keyword>
<gene>
    <name evidence="2" type="ORF">H072_7148</name>
</gene>
<dbReference type="GO" id="GO:0007156">
    <property type="term" value="P:homophilic cell adhesion via plasma membrane adhesion molecules"/>
    <property type="evidence" value="ECO:0007669"/>
    <property type="project" value="InterPro"/>
</dbReference>